<dbReference type="InterPro" id="IPR019800">
    <property type="entry name" value="Glyco_hydro_3_AS"/>
</dbReference>
<dbReference type="GO" id="GO:0004563">
    <property type="term" value="F:beta-N-acetylhexosaminidase activity"/>
    <property type="evidence" value="ECO:0007669"/>
    <property type="project" value="UniProtKB-EC"/>
</dbReference>
<evidence type="ECO:0000256" key="3">
    <source>
        <dbReference type="ARBA" id="ARBA00012663"/>
    </source>
</evidence>
<dbReference type="PANTHER" id="PTHR30480:SF13">
    <property type="entry name" value="BETA-HEXOSAMINIDASE"/>
    <property type="match status" value="1"/>
</dbReference>
<dbReference type="PANTHER" id="PTHR30480">
    <property type="entry name" value="BETA-HEXOSAMINIDASE-RELATED"/>
    <property type="match status" value="1"/>
</dbReference>
<evidence type="ECO:0000313" key="7">
    <source>
        <dbReference type="EMBL" id="OQA57117.1"/>
    </source>
</evidence>
<dbReference type="InterPro" id="IPR050226">
    <property type="entry name" value="NagZ_Beta-hexosaminidase"/>
</dbReference>
<evidence type="ECO:0000256" key="4">
    <source>
        <dbReference type="ARBA" id="ARBA00022801"/>
    </source>
</evidence>
<dbReference type="EC" id="3.2.1.52" evidence="3"/>
<dbReference type="Gene3D" id="3.20.20.300">
    <property type="entry name" value="Glycoside hydrolase, family 3, N-terminal domain"/>
    <property type="match status" value="1"/>
</dbReference>
<dbReference type="EMBL" id="MWBQ01000097">
    <property type="protein sequence ID" value="OQA57117.1"/>
    <property type="molecule type" value="Genomic_DNA"/>
</dbReference>
<keyword evidence="5" id="KW-0326">Glycosidase</keyword>
<dbReference type="InterPro" id="IPR001764">
    <property type="entry name" value="Glyco_hydro_3_N"/>
</dbReference>
<dbReference type="Pfam" id="PF00933">
    <property type="entry name" value="Glyco_hydro_3"/>
    <property type="match status" value="1"/>
</dbReference>
<sequence>MNFPPLIQSLLKSLTLEEKVGQLFLLAFAGNNLNPITPLIVDYGLGGCYLSQENASNPEEAKELTQSLQKLTQNTSYQIPLILGVDHEGTWGVLVPYSTTGPGNLALGAAGKPELTHKIYNIFGKEMLSFGFNAIFAPCADCNSNPQNAIIGMRSFGEYPERVAEQVEAAVKGANASGIITTLKHFPGHGDTSLDSHRSLPTVNKNFRQLEQEDLYPFQRGIDAGVDMIMTSHILFPQIDSINPATLSPLIMGHLLRKKMGFNGVVLTDSMNMGAIKKNYPSDEAAIKAIQAGVDMIMLAEEHYDHDSSIYIKQHMTLIQSVIQTVKSGRITPERLDEASGRILTLKFNKGIFPVPSKTFDLKPQFGLSNHVSVALEAASSAITILRDRSQLWPINLNQPLIIINCVPRHAYVILSHTRGIGPNQSEPAFDIFQNELIRLGVDIKVYYYEDLKDEAIPVPLLSANSFIAVTEDYPLPGTDFETNLQKQLVNKLSVSMGERMIVLAFRSSYELSEFPLVSTYLCTYSSRPCSALAAAQAVVMKKPLTGRAPISVL</sequence>
<comment type="similarity">
    <text evidence="2">Belongs to the glycosyl hydrolase 3 family.</text>
</comment>
<feature type="domain" description="Glycoside hydrolase family 3 N-terminal" evidence="6">
    <location>
        <begin position="15"/>
        <end position="346"/>
    </location>
</feature>
<comment type="caution">
    <text evidence="7">The sequence shown here is derived from an EMBL/GenBank/DDBJ whole genome shotgun (WGS) entry which is preliminary data.</text>
</comment>
<dbReference type="InterPro" id="IPR017853">
    <property type="entry name" value="GH"/>
</dbReference>
<evidence type="ECO:0000256" key="1">
    <source>
        <dbReference type="ARBA" id="ARBA00001231"/>
    </source>
</evidence>
<reference evidence="7" key="1">
    <citation type="submission" date="2017-02" db="EMBL/GenBank/DDBJ databases">
        <title>Delving into the versatile metabolic prowess of the omnipresent phylum Bacteroidetes.</title>
        <authorList>
            <person name="Nobu M.K."/>
            <person name="Mei R."/>
            <person name="Narihiro T."/>
            <person name="Kuroda K."/>
            <person name="Liu W.-T."/>
        </authorList>
    </citation>
    <scope>NUCLEOTIDE SEQUENCE</scope>
    <source>
        <strain evidence="7">ADurb.Bin276</strain>
    </source>
</reference>
<dbReference type="Proteomes" id="UP000485569">
    <property type="component" value="Unassembled WGS sequence"/>
</dbReference>
<name>A0A1V5SRI2_9BACT</name>
<dbReference type="GO" id="GO:0009254">
    <property type="term" value="P:peptidoglycan turnover"/>
    <property type="evidence" value="ECO:0007669"/>
    <property type="project" value="TreeGrafter"/>
</dbReference>
<evidence type="ECO:0000256" key="5">
    <source>
        <dbReference type="ARBA" id="ARBA00023295"/>
    </source>
</evidence>
<keyword evidence="7" id="KW-0449">Lipoprotein</keyword>
<comment type="catalytic activity">
    <reaction evidence="1">
        <text>Hydrolysis of terminal non-reducing N-acetyl-D-hexosamine residues in N-acetyl-beta-D-hexosaminides.</text>
        <dbReference type="EC" id="3.2.1.52"/>
    </reaction>
</comment>
<dbReference type="PROSITE" id="PS00775">
    <property type="entry name" value="GLYCOSYL_HYDROL_F3"/>
    <property type="match status" value="1"/>
</dbReference>
<dbReference type="InterPro" id="IPR036962">
    <property type="entry name" value="Glyco_hydro_3_N_sf"/>
</dbReference>
<proteinExistence type="inferred from homology"/>
<organism evidence="7">
    <name type="scientific">Candidatus Atribacter allofermentans</name>
    <dbReference type="NCBI Taxonomy" id="1852833"/>
    <lineage>
        <taxon>Bacteria</taxon>
        <taxon>Pseudomonadati</taxon>
        <taxon>Atribacterota</taxon>
        <taxon>Atribacteria</taxon>
        <taxon>Atribacterales</taxon>
        <taxon>Atribacteraceae</taxon>
        <taxon>Atribacter</taxon>
    </lineage>
</organism>
<evidence type="ECO:0000256" key="2">
    <source>
        <dbReference type="ARBA" id="ARBA00005336"/>
    </source>
</evidence>
<keyword evidence="4" id="KW-0378">Hydrolase</keyword>
<dbReference type="InterPro" id="IPR036881">
    <property type="entry name" value="Glyco_hydro_3_C_sf"/>
</dbReference>
<dbReference type="GO" id="GO:0005975">
    <property type="term" value="P:carbohydrate metabolic process"/>
    <property type="evidence" value="ECO:0007669"/>
    <property type="project" value="InterPro"/>
</dbReference>
<protein>
    <recommendedName>
        <fullName evidence="3">beta-N-acetylhexosaminidase</fullName>
        <ecNumber evidence="3">3.2.1.52</ecNumber>
    </recommendedName>
</protein>
<accession>A0A1V5SRI2</accession>
<gene>
    <name evidence="7" type="primary">ybbD_2</name>
    <name evidence="7" type="ORF">BWY41_01354</name>
</gene>
<evidence type="ECO:0000259" key="6">
    <source>
        <dbReference type="Pfam" id="PF00933"/>
    </source>
</evidence>
<dbReference type="SUPFAM" id="SSF51445">
    <property type="entry name" value="(Trans)glycosidases"/>
    <property type="match status" value="1"/>
</dbReference>
<dbReference type="AlphaFoldDB" id="A0A1V5SRI2"/>
<dbReference type="Gene3D" id="3.40.50.1700">
    <property type="entry name" value="Glycoside hydrolase family 3 C-terminal domain"/>
    <property type="match status" value="1"/>
</dbReference>